<dbReference type="Proteomes" id="UP000626982">
    <property type="component" value="Unassembled WGS sequence"/>
</dbReference>
<proteinExistence type="predicted"/>
<dbReference type="SUPFAM" id="SSF51338">
    <property type="entry name" value="Composite domain of metallo-dependent hydrolases"/>
    <property type="match status" value="1"/>
</dbReference>
<sequence>MRLADARLLDGSLVDIDLAGEAIARVSPAGSTPSAGERVALDGAPVVPGLWDAHTHMAQWALFRARPSVLEAPTAAAAALLAREAAAAHPGPGPLVLVGMRDGLWPDAPTAALLDAATGDVPTLVVSSDVHSSWPNTAMARLLGREPADALFREEEAFDVLTLVDRMLERAAVDRLVVDALAAAASRGVVGVVDLDFDDAVGAWLRGTRRTPARVRAGVYPAGLELLAERGLRGGDALAGRAQVGPFKVITDGSLGTRTAWTAEPYGHDHASHGVVNVGGEELDRLLVRAGELGLDAAIHAIGDAAVTAAIDALERTGRGGRIEHAQLVVAADVPRMARAGIVASVQPEHALDDRELTGALWADRSHDAYRLRSLLDAGVALSLGSDAPVTPLDPWLAISTAVTRTRGDERPWQPEEAIGLQEAVAASAPTTIRAGQPADLAVLDAAPPTADEVADGPNAAAARLRAMPVRATLIAGEAVFGTLG</sequence>
<gene>
    <name evidence="2" type="ORF">GCM10010968_04120</name>
</gene>
<reference evidence="3" key="1">
    <citation type="journal article" date="2019" name="Int. J. Syst. Evol. Microbiol.">
        <title>The Global Catalogue of Microorganisms (GCM) 10K type strain sequencing project: providing services to taxonomists for standard genome sequencing and annotation.</title>
        <authorList>
            <consortium name="The Broad Institute Genomics Platform"/>
            <consortium name="The Broad Institute Genome Sequencing Center for Infectious Disease"/>
            <person name="Wu L."/>
            <person name="Ma J."/>
        </authorList>
    </citation>
    <scope>NUCLEOTIDE SEQUENCE [LARGE SCALE GENOMIC DNA]</scope>
    <source>
        <strain evidence="3">CGMCC 1.6960</strain>
    </source>
</reference>
<dbReference type="Gene3D" id="3.20.20.140">
    <property type="entry name" value="Metal-dependent hydrolases"/>
    <property type="match status" value="1"/>
</dbReference>
<keyword evidence="2" id="KW-0378">Hydrolase</keyword>
<dbReference type="Pfam" id="PF07969">
    <property type="entry name" value="Amidohydro_3"/>
    <property type="match status" value="1"/>
</dbReference>
<dbReference type="SUPFAM" id="SSF51556">
    <property type="entry name" value="Metallo-dependent hydrolases"/>
    <property type="match status" value="1"/>
</dbReference>
<name>A0ABQ2KDJ2_9MICO</name>
<dbReference type="Gene3D" id="3.10.310.70">
    <property type="match status" value="1"/>
</dbReference>
<accession>A0ABQ2KDJ2</accession>
<evidence type="ECO:0000313" key="3">
    <source>
        <dbReference type="Proteomes" id="UP000626982"/>
    </source>
</evidence>
<comment type="caution">
    <text evidence="2">The sequence shown here is derived from an EMBL/GenBank/DDBJ whole genome shotgun (WGS) entry which is preliminary data.</text>
</comment>
<dbReference type="InterPro" id="IPR013108">
    <property type="entry name" value="Amidohydro_3"/>
</dbReference>
<evidence type="ECO:0000259" key="1">
    <source>
        <dbReference type="Pfam" id="PF07969"/>
    </source>
</evidence>
<dbReference type="InterPro" id="IPR011059">
    <property type="entry name" value="Metal-dep_hydrolase_composite"/>
</dbReference>
<organism evidence="2 3">
    <name type="scientific">Agrococcus terreus</name>
    <dbReference type="NCBI Taxonomy" id="574649"/>
    <lineage>
        <taxon>Bacteria</taxon>
        <taxon>Bacillati</taxon>
        <taxon>Actinomycetota</taxon>
        <taxon>Actinomycetes</taxon>
        <taxon>Micrococcales</taxon>
        <taxon>Microbacteriaceae</taxon>
        <taxon>Agrococcus</taxon>
    </lineage>
</organism>
<feature type="domain" description="Amidohydrolase 3" evidence="1">
    <location>
        <begin position="39"/>
        <end position="481"/>
    </location>
</feature>
<protein>
    <submittedName>
        <fullName evidence="2">Hydrolase</fullName>
    </submittedName>
</protein>
<dbReference type="PANTHER" id="PTHR22642:SF2">
    <property type="entry name" value="PROTEIN LONG AFTER FAR-RED 3"/>
    <property type="match status" value="1"/>
</dbReference>
<evidence type="ECO:0000313" key="2">
    <source>
        <dbReference type="EMBL" id="GGN78393.1"/>
    </source>
</evidence>
<dbReference type="PANTHER" id="PTHR22642">
    <property type="entry name" value="IMIDAZOLONEPROPIONASE"/>
    <property type="match status" value="1"/>
</dbReference>
<keyword evidence="3" id="KW-1185">Reference proteome</keyword>
<dbReference type="GO" id="GO:0016787">
    <property type="term" value="F:hydrolase activity"/>
    <property type="evidence" value="ECO:0007669"/>
    <property type="project" value="UniProtKB-KW"/>
</dbReference>
<dbReference type="Gene3D" id="2.30.40.10">
    <property type="entry name" value="Urease, subunit C, domain 1"/>
    <property type="match status" value="1"/>
</dbReference>
<dbReference type="EMBL" id="BMLM01000001">
    <property type="protein sequence ID" value="GGN78393.1"/>
    <property type="molecule type" value="Genomic_DNA"/>
</dbReference>
<dbReference type="RefSeq" id="WP_188715511.1">
    <property type="nucleotide sequence ID" value="NZ_BAABBD010000001.1"/>
</dbReference>
<dbReference type="InterPro" id="IPR032466">
    <property type="entry name" value="Metal_Hydrolase"/>
</dbReference>